<name>A0A953M3J9_9BACT</name>
<reference evidence="2" key="1">
    <citation type="journal article" date="2021" name="bioRxiv">
        <title>Unraveling nitrogen, sulfur and carbon metabolic pathways and microbial community transcriptional responses to substrate deprivation and toxicity stresses in a bioreactor mimicking anoxic brackish coastal sediment conditions.</title>
        <authorList>
            <person name="Martins P.D."/>
            <person name="Echeveste M.J."/>
            <person name="Arshad A."/>
            <person name="Kurth J."/>
            <person name="Ouboter H."/>
            <person name="Jetten M.S.M."/>
            <person name="Welte C.U."/>
        </authorList>
    </citation>
    <scope>NUCLEOTIDE SEQUENCE</scope>
    <source>
        <strain evidence="2">MAG_39</strain>
    </source>
</reference>
<protein>
    <submittedName>
        <fullName evidence="2">Uncharacterized protein</fullName>
    </submittedName>
</protein>
<comment type="caution">
    <text evidence="2">The sequence shown here is derived from an EMBL/GenBank/DDBJ whole genome shotgun (WGS) entry which is preliminary data.</text>
</comment>
<organism evidence="2 3">
    <name type="scientific">Candidatus Nitrobium versatile</name>
    <dbReference type="NCBI Taxonomy" id="2884831"/>
    <lineage>
        <taxon>Bacteria</taxon>
        <taxon>Pseudomonadati</taxon>
        <taxon>Nitrospirota</taxon>
        <taxon>Nitrospiria</taxon>
        <taxon>Nitrospirales</taxon>
        <taxon>Nitrospiraceae</taxon>
        <taxon>Candidatus Nitrobium</taxon>
    </lineage>
</organism>
<reference evidence="2" key="2">
    <citation type="submission" date="2021-08" db="EMBL/GenBank/DDBJ databases">
        <authorList>
            <person name="Dalcin Martins P."/>
        </authorList>
    </citation>
    <scope>NUCLEOTIDE SEQUENCE</scope>
    <source>
        <strain evidence="2">MAG_39</strain>
    </source>
</reference>
<evidence type="ECO:0000313" key="3">
    <source>
        <dbReference type="Proteomes" id="UP000705867"/>
    </source>
</evidence>
<dbReference type="Proteomes" id="UP000705867">
    <property type="component" value="Unassembled WGS sequence"/>
</dbReference>
<feature type="compositionally biased region" description="Basic and acidic residues" evidence="1">
    <location>
        <begin position="168"/>
        <end position="178"/>
    </location>
</feature>
<sequence>MVSTVKAAKRLETFLKVNKETIIKEISSSLGIPPEQADEEEILSFARIVCRNANVQKLPVTYTNLKYFLQRSLKEMNEQEALNEQNDTAELFLKRNEDLIYALASRVLGPAYNRDISLSVAFLAYRKAAKLKRDQFQKTKLTTVFFWWYLKELHAIRGIDGREVIDTRRHPEKSDGPRGIDPQKLSFNTENYDEEGGGKPRTRSHILYDLMASPPKEFHICLPSFRSRLPSKDLMDILRLLHEGAQKELDSRAPERTSMISMLGTKLGCKRLSSISRRLISVLHQQVRSAGAHIYKAECLNGTNSTVIVCAADTAEAYKYLSKYGQVLSCRRIEVPR</sequence>
<dbReference type="EMBL" id="JAIOIV010000148">
    <property type="protein sequence ID" value="MBZ0158332.1"/>
    <property type="molecule type" value="Genomic_DNA"/>
</dbReference>
<evidence type="ECO:0000256" key="1">
    <source>
        <dbReference type="SAM" id="MobiDB-lite"/>
    </source>
</evidence>
<proteinExistence type="predicted"/>
<evidence type="ECO:0000313" key="2">
    <source>
        <dbReference type="EMBL" id="MBZ0158332.1"/>
    </source>
</evidence>
<accession>A0A953M3J9</accession>
<gene>
    <name evidence="2" type="ORF">K8I29_19215</name>
</gene>
<dbReference type="AlphaFoldDB" id="A0A953M3J9"/>
<feature type="region of interest" description="Disordered" evidence="1">
    <location>
        <begin position="168"/>
        <end position="199"/>
    </location>
</feature>